<dbReference type="EMBL" id="CAJOBC010007990">
    <property type="protein sequence ID" value="CAF3949330.1"/>
    <property type="molecule type" value="Genomic_DNA"/>
</dbReference>
<comment type="caution">
    <text evidence="3">The sequence shown here is derived from an EMBL/GenBank/DDBJ whole genome shotgun (WGS) entry which is preliminary data.</text>
</comment>
<evidence type="ECO:0000313" key="4">
    <source>
        <dbReference type="EMBL" id="CAF3949330.1"/>
    </source>
</evidence>
<sequence length="238" mass="27403">MAWEMELDENILEDLYVWIDSMPLSKSKKRIERDFSDGVLVAEVVRYYLPELIEMHNYTTANSIQQKRTNWGILNKKVLNSFGLDLPDTIITGLCNGKPGLVEVLLYNLRLKIDEELELQQKSQQHQQTTPRGSRMSFGISDSGGRSTKLTTTALNSVHMPKGSTTIKNGRAMRSTSVPRIEYEEAKQLNLKQQEELEVLHAKVRRLEHVLQLKDVRIQELLQATKEVKPTHVMKKKF</sequence>
<name>A0A814V737_9BILA</name>
<dbReference type="PANTHER" id="PTHR12509">
    <property type="entry name" value="SPERMATOGENESIS-ASSOCIATED 4-RELATED"/>
    <property type="match status" value="1"/>
</dbReference>
<dbReference type="InterPro" id="IPR010441">
    <property type="entry name" value="CH_2"/>
</dbReference>
<reference evidence="3" key="1">
    <citation type="submission" date="2021-02" db="EMBL/GenBank/DDBJ databases">
        <authorList>
            <person name="Nowell W R."/>
        </authorList>
    </citation>
    <scope>NUCLEOTIDE SEQUENCE</scope>
</reference>
<evidence type="ECO:0000313" key="5">
    <source>
        <dbReference type="Proteomes" id="UP000663829"/>
    </source>
</evidence>
<dbReference type="GO" id="GO:0051493">
    <property type="term" value="P:regulation of cytoskeleton organization"/>
    <property type="evidence" value="ECO:0007669"/>
    <property type="project" value="TreeGrafter"/>
</dbReference>
<dbReference type="PROSITE" id="PS50021">
    <property type="entry name" value="CH"/>
    <property type="match status" value="1"/>
</dbReference>
<feature type="region of interest" description="Disordered" evidence="1">
    <location>
        <begin position="122"/>
        <end position="144"/>
    </location>
</feature>
<feature type="domain" description="Calponin-homology (CH)" evidence="2">
    <location>
        <begin position="9"/>
        <end position="114"/>
    </location>
</feature>
<dbReference type="Proteomes" id="UP000681722">
    <property type="component" value="Unassembled WGS sequence"/>
</dbReference>
<proteinExistence type="predicted"/>
<dbReference type="GO" id="GO:0005930">
    <property type="term" value="C:axoneme"/>
    <property type="evidence" value="ECO:0007669"/>
    <property type="project" value="TreeGrafter"/>
</dbReference>
<dbReference type="SUPFAM" id="SSF47576">
    <property type="entry name" value="Calponin-homology domain, CH-domain"/>
    <property type="match status" value="1"/>
</dbReference>
<evidence type="ECO:0000313" key="3">
    <source>
        <dbReference type="EMBL" id="CAF1185071.1"/>
    </source>
</evidence>
<dbReference type="Pfam" id="PF06294">
    <property type="entry name" value="CH_2"/>
    <property type="match status" value="1"/>
</dbReference>
<dbReference type="Gene3D" id="1.10.418.10">
    <property type="entry name" value="Calponin-like domain"/>
    <property type="match status" value="1"/>
</dbReference>
<dbReference type="InterPro" id="IPR036872">
    <property type="entry name" value="CH_dom_sf"/>
</dbReference>
<evidence type="ECO:0000259" key="2">
    <source>
        <dbReference type="PROSITE" id="PS50021"/>
    </source>
</evidence>
<organism evidence="3 5">
    <name type="scientific">Didymodactylos carnosus</name>
    <dbReference type="NCBI Taxonomy" id="1234261"/>
    <lineage>
        <taxon>Eukaryota</taxon>
        <taxon>Metazoa</taxon>
        <taxon>Spiralia</taxon>
        <taxon>Gnathifera</taxon>
        <taxon>Rotifera</taxon>
        <taxon>Eurotatoria</taxon>
        <taxon>Bdelloidea</taxon>
        <taxon>Philodinida</taxon>
        <taxon>Philodinidae</taxon>
        <taxon>Didymodactylos</taxon>
    </lineage>
</organism>
<gene>
    <name evidence="3" type="ORF">GPM918_LOCUS22903</name>
    <name evidence="4" type="ORF">SRO942_LOCUS22902</name>
</gene>
<dbReference type="InterPro" id="IPR001715">
    <property type="entry name" value="CH_dom"/>
</dbReference>
<dbReference type="EMBL" id="CAJNOQ010007989">
    <property type="protein sequence ID" value="CAF1185071.1"/>
    <property type="molecule type" value="Genomic_DNA"/>
</dbReference>
<dbReference type="OrthoDB" id="193300at2759"/>
<dbReference type="AlphaFoldDB" id="A0A814V737"/>
<dbReference type="InterPro" id="IPR052111">
    <property type="entry name" value="Spermatogenesis_Ciliary_MAP"/>
</dbReference>
<evidence type="ECO:0000256" key="1">
    <source>
        <dbReference type="SAM" id="MobiDB-lite"/>
    </source>
</evidence>
<dbReference type="PANTHER" id="PTHR12509:SF9">
    <property type="entry name" value="SPERM FLAGELLAR PROTEIN 1 ISOFORM X1"/>
    <property type="match status" value="1"/>
</dbReference>
<dbReference type="FunFam" id="1.10.418.10:FF:000059">
    <property type="entry name" value="RIKEN cDNA 6430531B16 gene"/>
    <property type="match status" value="1"/>
</dbReference>
<dbReference type="GO" id="GO:0008017">
    <property type="term" value="F:microtubule binding"/>
    <property type="evidence" value="ECO:0007669"/>
    <property type="project" value="TreeGrafter"/>
</dbReference>
<keyword evidence="5" id="KW-1185">Reference proteome</keyword>
<protein>
    <recommendedName>
        <fullName evidence="2">Calponin-homology (CH) domain-containing protein</fullName>
    </recommendedName>
</protein>
<dbReference type="Proteomes" id="UP000663829">
    <property type="component" value="Unassembled WGS sequence"/>
</dbReference>
<accession>A0A814V737</accession>